<reference evidence="2" key="1">
    <citation type="submission" date="2021-02" db="EMBL/GenBank/DDBJ databases">
        <authorList>
            <person name="Nowell W R."/>
        </authorList>
    </citation>
    <scope>NUCLEOTIDE SEQUENCE</scope>
</reference>
<keyword evidence="6" id="KW-1185">Reference proteome</keyword>
<feature type="region of interest" description="Disordered" evidence="1">
    <location>
        <begin position="66"/>
        <end position="104"/>
    </location>
</feature>
<protein>
    <submittedName>
        <fullName evidence="2">Uncharacterized protein</fullName>
    </submittedName>
</protein>
<dbReference type="EMBL" id="CAJOBA010050694">
    <property type="protein sequence ID" value="CAF4237251.1"/>
    <property type="molecule type" value="Genomic_DNA"/>
</dbReference>
<comment type="caution">
    <text evidence="2">The sequence shown here is derived from an EMBL/GenBank/DDBJ whole genome shotgun (WGS) entry which is preliminary data.</text>
</comment>
<dbReference type="Proteomes" id="UP000682733">
    <property type="component" value="Unassembled WGS sequence"/>
</dbReference>
<dbReference type="Proteomes" id="UP000681722">
    <property type="component" value="Unassembled WGS sequence"/>
</dbReference>
<dbReference type="EMBL" id="CAJNOK010028884">
    <property type="protein sequence ID" value="CAF1440823.1"/>
    <property type="molecule type" value="Genomic_DNA"/>
</dbReference>
<dbReference type="Proteomes" id="UP000663829">
    <property type="component" value="Unassembled WGS sequence"/>
</dbReference>
<evidence type="ECO:0000313" key="6">
    <source>
        <dbReference type="Proteomes" id="UP000663829"/>
    </source>
</evidence>
<dbReference type="EMBL" id="CAJOBC010003958">
    <property type="protein sequence ID" value="CAF3808386.1"/>
    <property type="molecule type" value="Genomic_DNA"/>
</dbReference>
<dbReference type="EMBL" id="CAJNOQ010003958">
    <property type="protein sequence ID" value="CAF1037918.1"/>
    <property type="molecule type" value="Genomic_DNA"/>
</dbReference>
<evidence type="ECO:0000313" key="3">
    <source>
        <dbReference type="EMBL" id="CAF1440823.1"/>
    </source>
</evidence>
<feature type="compositionally biased region" description="Low complexity" evidence="1">
    <location>
        <begin position="83"/>
        <end position="93"/>
    </location>
</feature>
<evidence type="ECO:0000313" key="5">
    <source>
        <dbReference type="EMBL" id="CAF4237251.1"/>
    </source>
</evidence>
<dbReference type="Proteomes" id="UP000677228">
    <property type="component" value="Unassembled WGS sequence"/>
</dbReference>
<evidence type="ECO:0000313" key="2">
    <source>
        <dbReference type="EMBL" id="CAF1037918.1"/>
    </source>
</evidence>
<sequence length="104" mass="11354">MGVNPDKETQVMLNNPAGERSWVPTVFCTREHSFVKVYGGINLQAALRDGPVNRVNIQVQQYNAQNMLQSRENNSGGGGPDGSGNNNNSGNNNRASHARKKIMK</sequence>
<gene>
    <name evidence="2" type="ORF">GPM918_LOCUS15624</name>
    <name evidence="3" type="ORF">OVA965_LOCUS34434</name>
    <name evidence="4" type="ORF">SRO942_LOCUS15624</name>
    <name evidence="5" type="ORF">TMI583_LOCUS35357</name>
</gene>
<evidence type="ECO:0000256" key="1">
    <source>
        <dbReference type="SAM" id="MobiDB-lite"/>
    </source>
</evidence>
<name>A0A814JI18_9BILA</name>
<proteinExistence type="predicted"/>
<evidence type="ECO:0000313" key="4">
    <source>
        <dbReference type="EMBL" id="CAF3808386.1"/>
    </source>
</evidence>
<dbReference type="AlphaFoldDB" id="A0A814JI18"/>
<organism evidence="2 6">
    <name type="scientific">Didymodactylos carnosus</name>
    <dbReference type="NCBI Taxonomy" id="1234261"/>
    <lineage>
        <taxon>Eukaryota</taxon>
        <taxon>Metazoa</taxon>
        <taxon>Spiralia</taxon>
        <taxon>Gnathifera</taxon>
        <taxon>Rotifera</taxon>
        <taxon>Eurotatoria</taxon>
        <taxon>Bdelloidea</taxon>
        <taxon>Philodinida</taxon>
        <taxon>Philodinidae</taxon>
        <taxon>Didymodactylos</taxon>
    </lineage>
</organism>
<accession>A0A814JI18</accession>